<gene>
    <name evidence="2" type="ORF">QBC38DRAFT_368905</name>
</gene>
<reference evidence="2" key="1">
    <citation type="journal article" date="2023" name="Mol. Phylogenet. Evol.">
        <title>Genome-scale phylogeny and comparative genomics of the fungal order Sordariales.</title>
        <authorList>
            <person name="Hensen N."/>
            <person name="Bonometti L."/>
            <person name="Westerberg I."/>
            <person name="Brannstrom I.O."/>
            <person name="Guillou S."/>
            <person name="Cros-Aarteil S."/>
            <person name="Calhoun S."/>
            <person name="Haridas S."/>
            <person name="Kuo A."/>
            <person name="Mondo S."/>
            <person name="Pangilinan J."/>
            <person name="Riley R."/>
            <person name="LaButti K."/>
            <person name="Andreopoulos B."/>
            <person name="Lipzen A."/>
            <person name="Chen C."/>
            <person name="Yan M."/>
            <person name="Daum C."/>
            <person name="Ng V."/>
            <person name="Clum A."/>
            <person name="Steindorff A."/>
            <person name="Ohm R.A."/>
            <person name="Martin F."/>
            <person name="Silar P."/>
            <person name="Natvig D.O."/>
            <person name="Lalanne C."/>
            <person name="Gautier V."/>
            <person name="Ament-Velasquez S.L."/>
            <person name="Kruys A."/>
            <person name="Hutchinson M.I."/>
            <person name="Powell A.J."/>
            <person name="Barry K."/>
            <person name="Miller A.N."/>
            <person name="Grigoriev I.V."/>
            <person name="Debuchy R."/>
            <person name="Gladieux P."/>
            <person name="Hiltunen Thoren M."/>
            <person name="Johannesson H."/>
        </authorList>
    </citation>
    <scope>NUCLEOTIDE SEQUENCE</scope>
    <source>
        <strain evidence="2">CBS 990.96</strain>
    </source>
</reference>
<evidence type="ECO:0000313" key="2">
    <source>
        <dbReference type="EMBL" id="KAK4225361.1"/>
    </source>
</evidence>
<protein>
    <submittedName>
        <fullName evidence="2">Uncharacterized protein</fullName>
    </submittedName>
</protein>
<feature type="region of interest" description="Disordered" evidence="1">
    <location>
        <begin position="1"/>
        <end position="83"/>
    </location>
</feature>
<name>A0AAN7GRN4_9PEZI</name>
<keyword evidence="3" id="KW-1185">Reference proteome</keyword>
<proteinExistence type="predicted"/>
<feature type="compositionally biased region" description="Low complexity" evidence="1">
    <location>
        <begin position="61"/>
        <end position="74"/>
    </location>
</feature>
<reference evidence="2" key="2">
    <citation type="submission" date="2023-05" db="EMBL/GenBank/DDBJ databases">
        <authorList>
            <consortium name="Lawrence Berkeley National Laboratory"/>
            <person name="Steindorff A."/>
            <person name="Hensen N."/>
            <person name="Bonometti L."/>
            <person name="Westerberg I."/>
            <person name="Brannstrom I.O."/>
            <person name="Guillou S."/>
            <person name="Cros-Aarteil S."/>
            <person name="Calhoun S."/>
            <person name="Haridas S."/>
            <person name="Kuo A."/>
            <person name="Mondo S."/>
            <person name="Pangilinan J."/>
            <person name="Riley R."/>
            <person name="Labutti K."/>
            <person name="Andreopoulos B."/>
            <person name="Lipzen A."/>
            <person name="Chen C."/>
            <person name="Yanf M."/>
            <person name="Daum C."/>
            <person name="Ng V."/>
            <person name="Clum A."/>
            <person name="Ohm R."/>
            <person name="Martin F."/>
            <person name="Silar P."/>
            <person name="Natvig D."/>
            <person name="Lalanne C."/>
            <person name="Gautier V."/>
            <person name="Ament-Velasquez S.L."/>
            <person name="Kruys A."/>
            <person name="Hutchinson M.I."/>
            <person name="Powell A.J."/>
            <person name="Barry K."/>
            <person name="Miller A.N."/>
            <person name="Grigoriev I.V."/>
            <person name="Debuchy R."/>
            <person name="Gladieux P."/>
            <person name="Thoren M.H."/>
            <person name="Johannesson H."/>
        </authorList>
    </citation>
    <scope>NUCLEOTIDE SEQUENCE</scope>
    <source>
        <strain evidence="2">CBS 990.96</strain>
    </source>
</reference>
<evidence type="ECO:0000256" key="1">
    <source>
        <dbReference type="SAM" id="MobiDB-lite"/>
    </source>
</evidence>
<sequence length="197" mass="21526">MRLTTSLRPTASRAMPRLSFRPFSTSLPRAIAAETQPTDPRGGSPVDDMDVVFDYPSAAQGSPSKTSPSLESSGLGPGVYGGKYTGQGIDETIDSMKHSMGSMKEGVKDTMENMESKPMKRIDKEMGYPDNNFIYAGLGALGLGALYMTLREPPPSEEIRRRDPTVDARRTMRDAKHNYPAHAPLENKVEKMIGRTG</sequence>
<organism evidence="2 3">
    <name type="scientific">Podospora fimiseda</name>
    <dbReference type="NCBI Taxonomy" id="252190"/>
    <lineage>
        <taxon>Eukaryota</taxon>
        <taxon>Fungi</taxon>
        <taxon>Dikarya</taxon>
        <taxon>Ascomycota</taxon>
        <taxon>Pezizomycotina</taxon>
        <taxon>Sordariomycetes</taxon>
        <taxon>Sordariomycetidae</taxon>
        <taxon>Sordariales</taxon>
        <taxon>Podosporaceae</taxon>
        <taxon>Podospora</taxon>
    </lineage>
</organism>
<evidence type="ECO:0000313" key="3">
    <source>
        <dbReference type="Proteomes" id="UP001301958"/>
    </source>
</evidence>
<dbReference type="Proteomes" id="UP001301958">
    <property type="component" value="Unassembled WGS sequence"/>
</dbReference>
<accession>A0AAN7GRN4</accession>
<dbReference type="EMBL" id="MU865368">
    <property type="protein sequence ID" value="KAK4225361.1"/>
    <property type="molecule type" value="Genomic_DNA"/>
</dbReference>
<dbReference type="AlphaFoldDB" id="A0AAN7GRN4"/>
<comment type="caution">
    <text evidence="2">The sequence shown here is derived from an EMBL/GenBank/DDBJ whole genome shotgun (WGS) entry which is preliminary data.</text>
</comment>